<evidence type="ECO:0000313" key="1">
    <source>
        <dbReference type="EMBL" id="CAG8808556.1"/>
    </source>
</evidence>
<gene>
    <name evidence="1" type="ORF">GMARGA_LOCUS24728</name>
</gene>
<keyword evidence="2" id="KW-1185">Reference proteome</keyword>
<dbReference type="Proteomes" id="UP000789901">
    <property type="component" value="Unassembled WGS sequence"/>
</dbReference>
<feature type="non-terminal residue" evidence="1">
    <location>
        <position position="1"/>
    </location>
</feature>
<proteinExistence type="predicted"/>
<protein>
    <submittedName>
        <fullName evidence="1">2519_t:CDS:1</fullName>
    </submittedName>
</protein>
<accession>A0ABN7VZE0</accession>
<evidence type="ECO:0000313" key="2">
    <source>
        <dbReference type="Proteomes" id="UP000789901"/>
    </source>
</evidence>
<dbReference type="EMBL" id="CAJVQB010026451">
    <property type="protein sequence ID" value="CAG8808556.1"/>
    <property type="molecule type" value="Genomic_DNA"/>
</dbReference>
<organism evidence="1 2">
    <name type="scientific">Gigaspora margarita</name>
    <dbReference type="NCBI Taxonomy" id="4874"/>
    <lineage>
        <taxon>Eukaryota</taxon>
        <taxon>Fungi</taxon>
        <taxon>Fungi incertae sedis</taxon>
        <taxon>Mucoromycota</taxon>
        <taxon>Glomeromycotina</taxon>
        <taxon>Glomeromycetes</taxon>
        <taxon>Diversisporales</taxon>
        <taxon>Gigasporaceae</taxon>
        <taxon>Gigaspora</taxon>
    </lineage>
</organism>
<sequence>ATGPTPNPASTMYTYSNQMVASSAVSIGSYTGPANKSMSTESFQKALQTFLVMMASINAANNSNMASSSNTVSNSVETDEHTNLVKHYISTGNALPIKYNPYHYSLAKRKIIKDEIDKMLRESLSNWSKSVDLPSGASTKKGWKNLLLYQL</sequence>
<name>A0ABN7VZE0_GIGMA</name>
<comment type="caution">
    <text evidence="1">The sequence shown here is derived from an EMBL/GenBank/DDBJ whole genome shotgun (WGS) entry which is preliminary data.</text>
</comment>
<reference evidence="1 2" key="1">
    <citation type="submission" date="2021-06" db="EMBL/GenBank/DDBJ databases">
        <authorList>
            <person name="Kallberg Y."/>
            <person name="Tangrot J."/>
            <person name="Rosling A."/>
        </authorList>
    </citation>
    <scope>NUCLEOTIDE SEQUENCE [LARGE SCALE GENOMIC DNA]</scope>
    <source>
        <strain evidence="1 2">120-4 pot B 10/14</strain>
    </source>
</reference>